<keyword evidence="3" id="KW-1185">Reference proteome</keyword>
<dbReference type="PANTHER" id="PTHR46844">
    <property type="entry name" value="SLR5058 PROTEIN"/>
    <property type="match status" value="1"/>
</dbReference>
<dbReference type="Proteomes" id="UP001159427">
    <property type="component" value="Unassembled WGS sequence"/>
</dbReference>
<accession>A0ABN8SZ52</accession>
<name>A0ABN8SZ52_9CNID</name>
<evidence type="ECO:0000259" key="1">
    <source>
        <dbReference type="Pfam" id="PF18738"/>
    </source>
</evidence>
<dbReference type="Pfam" id="PF18738">
    <property type="entry name" value="HEPN_DZIP3"/>
    <property type="match status" value="1"/>
</dbReference>
<proteinExistence type="predicted"/>
<protein>
    <recommendedName>
        <fullName evidence="1">DZIP3-like HEPN domain-containing protein</fullName>
    </recommendedName>
</protein>
<gene>
    <name evidence="2" type="ORF">PEVE_00032014</name>
</gene>
<dbReference type="PANTHER" id="PTHR46844:SF1">
    <property type="entry name" value="SLR5058 PROTEIN"/>
    <property type="match status" value="1"/>
</dbReference>
<feature type="domain" description="DZIP3-like HEPN" evidence="1">
    <location>
        <begin position="43"/>
        <end position="149"/>
    </location>
</feature>
<sequence>MPLVTPASSSTTETTNYSRLCRVLVDLGTCALRDCFDSICTPPTLHTVLAANQPILQNLRSRRIINATQWGKLFPAIPTSVSSKNFDITLLMTLLRNICGLAPPMTGWDVLPAVTDTSCEADIARVKYFRNVVYAHAEHASVDDSEFQTLERYPGYSGAARRS</sequence>
<dbReference type="InterPro" id="IPR041249">
    <property type="entry name" value="HEPN_DZIP3"/>
</dbReference>
<reference evidence="2 3" key="1">
    <citation type="submission" date="2022-05" db="EMBL/GenBank/DDBJ databases">
        <authorList>
            <consortium name="Genoscope - CEA"/>
            <person name="William W."/>
        </authorList>
    </citation>
    <scope>NUCLEOTIDE SEQUENCE [LARGE SCALE GENOMIC DNA]</scope>
</reference>
<evidence type="ECO:0000313" key="2">
    <source>
        <dbReference type="EMBL" id="CAH3196187.1"/>
    </source>
</evidence>
<comment type="caution">
    <text evidence="2">The sequence shown here is derived from an EMBL/GenBank/DDBJ whole genome shotgun (WGS) entry which is preliminary data.</text>
</comment>
<evidence type="ECO:0000313" key="3">
    <source>
        <dbReference type="Proteomes" id="UP001159427"/>
    </source>
</evidence>
<organism evidence="2 3">
    <name type="scientific">Porites evermanni</name>
    <dbReference type="NCBI Taxonomy" id="104178"/>
    <lineage>
        <taxon>Eukaryota</taxon>
        <taxon>Metazoa</taxon>
        <taxon>Cnidaria</taxon>
        <taxon>Anthozoa</taxon>
        <taxon>Hexacorallia</taxon>
        <taxon>Scleractinia</taxon>
        <taxon>Fungiina</taxon>
        <taxon>Poritidae</taxon>
        <taxon>Porites</taxon>
    </lineage>
</organism>
<dbReference type="EMBL" id="CALNXI010004623">
    <property type="protein sequence ID" value="CAH3196187.1"/>
    <property type="molecule type" value="Genomic_DNA"/>
</dbReference>